<reference evidence="3 4" key="1">
    <citation type="submission" date="2020-08" db="EMBL/GenBank/DDBJ databases">
        <title>Genomic Encyclopedia of Type Strains, Phase III (KMG-III): the genomes of soil and plant-associated and newly described type strains.</title>
        <authorList>
            <person name="Whitman W."/>
        </authorList>
    </citation>
    <scope>NUCLEOTIDE SEQUENCE [LARGE SCALE GENOMIC DNA]</scope>
    <source>
        <strain evidence="3 4">CECT 3303</strain>
    </source>
</reference>
<dbReference type="InterPro" id="IPR029058">
    <property type="entry name" value="AB_hydrolase_fold"/>
</dbReference>
<dbReference type="InterPro" id="IPR002925">
    <property type="entry name" value="Dienelactn_hydro"/>
</dbReference>
<sequence>MEVERGEGEAPQPFRSGKSHLKRRSFLLAGGLTLAGLGGGALLLGPDGVRNAYGQIRCGTMPDPPETAPGGRQRATMEGRRVVIGLPPGARGRLPVVVMLHGADGHALTPFDVYAVDRYLAASRARFAVASVDDWPSVDVSGALLPYLYGAGLDTGRIGLLGWSMGGAGALRLAAELGRGKVAAVAAASPAVTAAQAPLRELVEIPLWLGCGERDEWAPQTETMLKGLKALGATAEGGISRGCHDAAYRRRVLPDQLAFLARHVET</sequence>
<evidence type="ECO:0000259" key="2">
    <source>
        <dbReference type="Pfam" id="PF01738"/>
    </source>
</evidence>
<keyword evidence="1" id="KW-1133">Transmembrane helix</keyword>
<dbReference type="Gene3D" id="3.40.50.1820">
    <property type="entry name" value="alpha/beta hydrolase"/>
    <property type="match status" value="1"/>
</dbReference>
<evidence type="ECO:0000313" key="3">
    <source>
        <dbReference type="EMBL" id="MBB5963107.1"/>
    </source>
</evidence>
<organism evidence="3 4">
    <name type="scientific">Planomonospora venezuelensis</name>
    <dbReference type="NCBI Taxonomy" id="1999"/>
    <lineage>
        <taxon>Bacteria</taxon>
        <taxon>Bacillati</taxon>
        <taxon>Actinomycetota</taxon>
        <taxon>Actinomycetes</taxon>
        <taxon>Streptosporangiales</taxon>
        <taxon>Streptosporangiaceae</taxon>
        <taxon>Planomonospora</taxon>
    </lineage>
</organism>
<keyword evidence="1" id="KW-0472">Membrane</keyword>
<dbReference type="GO" id="GO:0016787">
    <property type="term" value="F:hydrolase activity"/>
    <property type="evidence" value="ECO:0007669"/>
    <property type="project" value="InterPro"/>
</dbReference>
<proteinExistence type="predicted"/>
<dbReference type="PROSITE" id="PS51318">
    <property type="entry name" value="TAT"/>
    <property type="match status" value="1"/>
</dbReference>
<feature type="domain" description="Dienelactone hydrolase" evidence="2">
    <location>
        <begin position="153"/>
        <end position="234"/>
    </location>
</feature>
<evidence type="ECO:0000256" key="1">
    <source>
        <dbReference type="SAM" id="Phobius"/>
    </source>
</evidence>
<gene>
    <name evidence="3" type="ORF">FHS22_002381</name>
</gene>
<accession>A0A841D3Z3</accession>
<dbReference type="SUPFAM" id="SSF53474">
    <property type="entry name" value="alpha/beta-Hydrolases"/>
    <property type="match status" value="1"/>
</dbReference>
<dbReference type="AlphaFoldDB" id="A0A841D3Z3"/>
<keyword evidence="1" id="KW-0812">Transmembrane</keyword>
<evidence type="ECO:0000313" key="4">
    <source>
        <dbReference type="Proteomes" id="UP000562352"/>
    </source>
</evidence>
<protein>
    <submittedName>
        <fullName evidence="3">Pimeloyl-ACP methyl ester carboxylesterase</fullName>
    </submittedName>
</protein>
<name>A0A841D3Z3_PLAVE</name>
<dbReference type="Pfam" id="PF01738">
    <property type="entry name" value="DLH"/>
    <property type="match status" value="1"/>
</dbReference>
<dbReference type="Proteomes" id="UP000562352">
    <property type="component" value="Unassembled WGS sequence"/>
</dbReference>
<feature type="transmembrane region" description="Helical" evidence="1">
    <location>
        <begin position="25"/>
        <end position="45"/>
    </location>
</feature>
<dbReference type="EMBL" id="JACHJJ010000006">
    <property type="protein sequence ID" value="MBB5963107.1"/>
    <property type="molecule type" value="Genomic_DNA"/>
</dbReference>
<comment type="caution">
    <text evidence="3">The sequence shown here is derived from an EMBL/GenBank/DDBJ whole genome shotgun (WGS) entry which is preliminary data.</text>
</comment>
<keyword evidence="4" id="KW-1185">Reference proteome</keyword>
<dbReference type="InterPro" id="IPR006311">
    <property type="entry name" value="TAT_signal"/>
</dbReference>